<dbReference type="InterPro" id="IPR011576">
    <property type="entry name" value="Pyridox_Oxase_N"/>
</dbReference>
<gene>
    <name evidence="2" type="ORF">J2S15_000069</name>
</gene>
<accession>A0ABU0DXH3</accession>
<evidence type="ECO:0000259" key="1">
    <source>
        <dbReference type="Pfam" id="PF01243"/>
    </source>
</evidence>
<dbReference type="PANTHER" id="PTHR34818">
    <property type="entry name" value="PROTEIN BLI-3"/>
    <property type="match status" value="1"/>
</dbReference>
<protein>
    <submittedName>
        <fullName evidence="2">General stress protein 26</fullName>
    </submittedName>
</protein>
<dbReference type="InterPro" id="IPR012349">
    <property type="entry name" value="Split_barrel_FMN-bd"/>
</dbReference>
<keyword evidence="3" id="KW-1185">Reference proteome</keyword>
<dbReference type="InterPro" id="IPR052917">
    <property type="entry name" value="Stress-Dev_Protein"/>
</dbReference>
<comment type="caution">
    <text evidence="2">The sequence shown here is derived from an EMBL/GenBank/DDBJ whole genome shotgun (WGS) entry which is preliminary data.</text>
</comment>
<name>A0ABU0DXH3_9FIRM</name>
<dbReference type="Gene3D" id="2.30.110.10">
    <property type="entry name" value="Electron Transport, Fmn-binding Protein, Chain A"/>
    <property type="match status" value="1"/>
</dbReference>
<sequence length="142" mass="16432">MIHDPVMTIGNMIDHQELAFIGSVDSNGFPTMKAMLAPQKRVGLRTFYFTTSCDAKRTQEYQENPKGCIYFYDPTFFRGVMFQGTVEVIVASEIKEDFWKPENEGYFVNGKKDPNFCVLKFTIDKGRYFSNEKVDDFEVSEE</sequence>
<organism evidence="2 3">
    <name type="scientific">Breznakia pachnodae</name>
    <dbReference type="NCBI Taxonomy" id="265178"/>
    <lineage>
        <taxon>Bacteria</taxon>
        <taxon>Bacillati</taxon>
        <taxon>Bacillota</taxon>
        <taxon>Erysipelotrichia</taxon>
        <taxon>Erysipelotrichales</taxon>
        <taxon>Erysipelotrichaceae</taxon>
        <taxon>Breznakia</taxon>
    </lineage>
</organism>
<dbReference type="EMBL" id="JAUSUR010000001">
    <property type="protein sequence ID" value="MDQ0359338.1"/>
    <property type="molecule type" value="Genomic_DNA"/>
</dbReference>
<dbReference type="Proteomes" id="UP001230220">
    <property type="component" value="Unassembled WGS sequence"/>
</dbReference>
<evidence type="ECO:0000313" key="3">
    <source>
        <dbReference type="Proteomes" id="UP001230220"/>
    </source>
</evidence>
<dbReference type="PANTHER" id="PTHR34818:SF1">
    <property type="entry name" value="PROTEIN BLI-3"/>
    <property type="match status" value="1"/>
</dbReference>
<dbReference type="Pfam" id="PF01243">
    <property type="entry name" value="PNPOx_N"/>
    <property type="match status" value="1"/>
</dbReference>
<dbReference type="SUPFAM" id="SSF50475">
    <property type="entry name" value="FMN-binding split barrel"/>
    <property type="match status" value="1"/>
</dbReference>
<proteinExistence type="predicted"/>
<evidence type="ECO:0000313" key="2">
    <source>
        <dbReference type="EMBL" id="MDQ0359338.1"/>
    </source>
</evidence>
<reference evidence="2 3" key="1">
    <citation type="submission" date="2023-07" db="EMBL/GenBank/DDBJ databases">
        <title>Genomic Encyclopedia of Type Strains, Phase IV (KMG-IV): sequencing the most valuable type-strain genomes for metagenomic binning, comparative biology and taxonomic classification.</title>
        <authorList>
            <person name="Goeker M."/>
        </authorList>
    </citation>
    <scope>NUCLEOTIDE SEQUENCE [LARGE SCALE GENOMIC DNA]</scope>
    <source>
        <strain evidence="2 3">DSM 16784</strain>
    </source>
</reference>
<dbReference type="RefSeq" id="WP_307404375.1">
    <property type="nucleotide sequence ID" value="NZ_JAUSUR010000001.1"/>
</dbReference>
<feature type="domain" description="Pyridoxamine 5'-phosphate oxidase N-terminal" evidence="1">
    <location>
        <begin position="12"/>
        <end position="128"/>
    </location>
</feature>